<keyword evidence="4 9" id="KW-0812">Transmembrane</keyword>
<evidence type="ECO:0000256" key="4">
    <source>
        <dbReference type="ARBA" id="ARBA00022692"/>
    </source>
</evidence>
<organism evidence="12 13">
    <name type="scientific">Nocardioides marmoribigeumensis</name>
    <dbReference type="NCBI Taxonomy" id="433649"/>
    <lineage>
        <taxon>Bacteria</taxon>
        <taxon>Bacillati</taxon>
        <taxon>Actinomycetota</taxon>
        <taxon>Actinomycetes</taxon>
        <taxon>Propionibacteriales</taxon>
        <taxon>Nocardioidaceae</taxon>
        <taxon>Nocardioides</taxon>
    </lineage>
</organism>
<dbReference type="SUPFAM" id="SSF55874">
    <property type="entry name" value="ATPase domain of HSP90 chaperone/DNA topoisomerase II/histidine kinase"/>
    <property type="match status" value="1"/>
</dbReference>
<keyword evidence="5 12" id="KW-0418">Kinase</keyword>
<feature type="domain" description="Histidine kinase/HSP90-like ATPase" evidence="11">
    <location>
        <begin position="362"/>
        <end position="443"/>
    </location>
</feature>
<dbReference type="Gene3D" id="1.20.5.1930">
    <property type="match status" value="1"/>
</dbReference>
<dbReference type="Pfam" id="PF07730">
    <property type="entry name" value="HisKA_3"/>
    <property type="match status" value="1"/>
</dbReference>
<accession>A0ABU2BSF7</accession>
<protein>
    <submittedName>
        <fullName evidence="12">Signal transduction histidine kinase</fullName>
    </submittedName>
</protein>
<keyword evidence="13" id="KW-1185">Reference proteome</keyword>
<comment type="caution">
    <text evidence="12">The sequence shown here is derived from an EMBL/GenBank/DDBJ whole genome shotgun (WGS) entry which is preliminary data.</text>
</comment>
<evidence type="ECO:0000259" key="11">
    <source>
        <dbReference type="Pfam" id="PF13581"/>
    </source>
</evidence>
<evidence type="ECO:0000256" key="1">
    <source>
        <dbReference type="ARBA" id="ARBA00004651"/>
    </source>
</evidence>
<evidence type="ECO:0000313" key="12">
    <source>
        <dbReference type="EMBL" id="MDR7361561.1"/>
    </source>
</evidence>
<reference evidence="12 13" key="1">
    <citation type="submission" date="2023-07" db="EMBL/GenBank/DDBJ databases">
        <title>Sequencing the genomes of 1000 actinobacteria strains.</title>
        <authorList>
            <person name="Klenk H.-P."/>
        </authorList>
    </citation>
    <scope>NUCLEOTIDE SEQUENCE [LARGE SCALE GENOMIC DNA]</scope>
    <source>
        <strain evidence="12 13">DSM 19426</strain>
    </source>
</reference>
<feature type="domain" description="Signal transduction histidine kinase subgroup 3 dimerisation and phosphoacceptor" evidence="10">
    <location>
        <begin position="264"/>
        <end position="332"/>
    </location>
</feature>
<evidence type="ECO:0000256" key="7">
    <source>
        <dbReference type="ARBA" id="ARBA00023012"/>
    </source>
</evidence>
<evidence type="ECO:0000256" key="3">
    <source>
        <dbReference type="ARBA" id="ARBA00022679"/>
    </source>
</evidence>
<evidence type="ECO:0000313" key="13">
    <source>
        <dbReference type="Proteomes" id="UP001183648"/>
    </source>
</evidence>
<evidence type="ECO:0000259" key="10">
    <source>
        <dbReference type="Pfam" id="PF07730"/>
    </source>
</evidence>
<dbReference type="Gene3D" id="3.30.565.10">
    <property type="entry name" value="Histidine kinase-like ATPase, C-terminal domain"/>
    <property type="match status" value="1"/>
</dbReference>
<dbReference type="GO" id="GO:0016301">
    <property type="term" value="F:kinase activity"/>
    <property type="evidence" value="ECO:0007669"/>
    <property type="project" value="UniProtKB-KW"/>
</dbReference>
<dbReference type="Pfam" id="PF13581">
    <property type="entry name" value="HATPase_c_2"/>
    <property type="match status" value="1"/>
</dbReference>
<keyword evidence="3" id="KW-0808">Transferase</keyword>
<dbReference type="RefSeq" id="WP_310299675.1">
    <property type="nucleotide sequence ID" value="NZ_BAAAPS010000007.1"/>
</dbReference>
<name>A0ABU2BSF7_9ACTN</name>
<keyword evidence="2" id="KW-1003">Cell membrane</keyword>
<dbReference type="EMBL" id="JAVDYG010000001">
    <property type="protein sequence ID" value="MDR7361561.1"/>
    <property type="molecule type" value="Genomic_DNA"/>
</dbReference>
<dbReference type="Proteomes" id="UP001183648">
    <property type="component" value="Unassembled WGS sequence"/>
</dbReference>
<evidence type="ECO:0000256" key="9">
    <source>
        <dbReference type="SAM" id="Phobius"/>
    </source>
</evidence>
<dbReference type="InterPro" id="IPR011712">
    <property type="entry name" value="Sig_transdc_His_kin_sub3_dim/P"/>
</dbReference>
<keyword evidence="8 9" id="KW-0472">Membrane</keyword>
<evidence type="ECO:0000256" key="8">
    <source>
        <dbReference type="ARBA" id="ARBA00023136"/>
    </source>
</evidence>
<keyword evidence="7" id="KW-0902">Two-component regulatory system</keyword>
<gene>
    <name evidence="12" type="ORF">J2S63_001114</name>
</gene>
<keyword evidence="6 9" id="KW-1133">Transmembrane helix</keyword>
<dbReference type="InterPro" id="IPR050482">
    <property type="entry name" value="Sensor_HK_TwoCompSys"/>
</dbReference>
<sequence length="480" mass="50172">MTPKSLDIDPLVLEDDVEPVWHTLGDGGPRESGTTVAPRRLLAQLVAGTLVVLLVIGVGASLAARRLAEREAVADAVTQAGVLADAVVSPALSAGLLAGRPAAVRRFDRVVRAQVLAEDVVRVKLWAPGGRVVYADEPQLVGRTFALDGEQQEALDTSTTQASISDLSASENTFDGTGRLVEVYRPIGLPDGRVGLFEIYTSYDPVTDRTSMLWKGFLAIMVASLVGLLALLGPLLWHLFSRVRRHERQRAALLERAVDAGAAERRRIAASLHDGPVQELAATSFTVAGAAAQAQRAGAVPLAGALDEAASSVRSSIRSLRTLLTDIYPSALVDGGLVPALEDLAQTATTADVRVSTDLDPAAEQGLDEEQRRRLFRLAQESVRNAVGHAGPGTVTVRLSREAGAAVVDVVDDGAGFDVEATLADPRPGHLGLRILADLADAPGLSCQVSSRVGCGTHVRVVQQVAGSGAPTEPAGGQDG</sequence>
<dbReference type="InterPro" id="IPR003594">
    <property type="entry name" value="HATPase_dom"/>
</dbReference>
<dbReference type="PANTHER" id="PTHR24421">
    <property type="entry name" value="NITRATE/NITRITE SENSOR PROTEIN NARX-RELATED"/>
    <property type="match status" value="1"/>
</dbReference>
<evidence type="ECO:0000256" key="5">
    <source>
        <dbReference type="ARBA" id="ARBA00022777"/>
    </source>
</evidence>
<evidence type="ECO:0000256" key="6">
    <source>
        <dbReference type="ARBA" id="ARBA00022989"/>
    </source>
</evidence>
<dbReference type="PANTHER" id="PTHR24421:SF37">
    <property type="entry name" value="SENSOR HISTIDINE KINASE NARS"/>
    <property type="match status" value="1"/>
</dbReference>
<dbReference type="InterPro" id="IPR036890">
    <property type="entry name" value="HATPase_C_sf"/>
</dbReference>
<comment type="subcellular location">
    <subcellularLocation>
        <location evidence="1">Cell membrane</location>
        <topology evidence="1">Multi-pass membrane protein</topology>
    </subcellularLocation>
</comment>
<proteinExistence type="predicted"/>
<dbReference type="CDD" id="cd16917">
    <property type="entry name" value="HATPase_UhpB-NarQ-NarX-like"/>
    <property type="match status" value="1"/>
</dbReference>
<feature type="transmembrane region" description="Helical" evidence="9">
    <location>
        <begin position="217"/>
        <end position="240"/>
    </location>
</feature>
<evidence type="ECO:0000256" key="2">
    <source>
        <dbReference type="ARBA" id="ARBA00022475"/>
    </source>
</evidence>
<feature type="transmembrane region" description="Helical" evidence="9">
    <location>
        <begin position="41"/>
        <end position="64"/>
    </location>
</feature>